<evidence type="ECO:0000256" key="9">
    <source>
        <dbReference type="ARBA" id="ARBA00022989"/>
    </source>
</evidence>
<dbReference type="SUPFAM" id="SSF81324">
    <property type="entry name" value="Voltage-gated potassium channels"/>
    <property type="match status" value="1"/>
</dbReference>
<feature type="transmembrane region" description="Helical" evidence="14">
    <location>
        <begin position="247"/>
        <end position="265"/>
    </location>
</feature>
<evidence type="ECO:0000256" key="2">
    <source>
        <dbReference type="ARBA" id="ARBA00022448"/>
    </source>
</evidence>
<evidence type="ECO:0000256" key="14">
    <source>
        <dbReference type="SAM" id="Phobius"/>
    </source>
</evidence>
<protein>
    <recommendedName>
        <fullName evidence="15">WAP domain-containing protein</fullName>
    </recommendedName>
</protein>
<dbReference type="InterPro" id="IPR027359">
    <property type="entry name" value="Volt_channel_dom_sf"/>
</dbReference>
<keyword evidence="2" id="KW-0813">Transport</keyword>
<keyword evidence="12" id="KW-0407">Ion channel</keyword>
<dbReference type="InterPro" id="IPR028325">
    <property type="entry name" value="VG_K_chnl"/>
</dbReference>
<dbReference type="GO" id="GO:0030414">
    <property type="term" value="F:peptidase inhibitor activity"/>
    <property type="evidence" value="ECO:0007669"/>
    <property type="project" value="InterPro"/>
</dbReference>
<dbReference type="GO" id="GO:0005251">
    <property type="term" value="F:delayed rectifier potassium channel activity"/>
    <property type="evidence" value="ECO:0007669"/>
    <property type="project" value="TreeGrafter"/>
</dbReference>
<evidence type="ECO:0000256" key="13">
    <source>
        <dbReference type="SAM" id="MobiDB-lite"/>
    </source>
</evidence>
<evidence type="ECO:0000256" key="4">
    <source>
        <dbReference type="ARBA" id="ARBA00022538"/>
    </source>
</evidence>
<dbReference type="PANTHER" id="PTHR11537:SF61">
    <property type="entry name" value="POTASSIUM VOLTAGE-GATED CHANNEL SUBFAMILY S MEMBER 1"/>
    <property type="match status" value="1"/>
</dbReference>
<dbReference type="GO" id="GO:0001508">
    <property type="term" value="P:action potential"/>
    <property type="evidence" value="ECO:0007669"/>
    <property type="project" value="TreeGrafter"/>
</dbReference>
<keyword evidence="5 14" id="KW-0812">Transmembrane</keyword>
<name>A0A6B0RBP2_9CETA</name>
<dbReference type="EMBL" id="VBQZ03000034">
    <property type="protein sequence ID" value="MXQ86702.1"/>
    <property type="molecule type" value="Genomic_DNA"/>
</dbReference>
<dbReference type="InterPro" id="IPR008197">
    <property type="entry name" value="WAP_dom"/>
</dbReference>
<comment type="subcellular location">
    <subcellularLocation>
        <location evidence="1">Cell membrane</location>
        <topology evidence="1">Multi-pass membrane protein</topology>
    </subcellularLocation>
</comment>
<keyword evidence="10" id="KW-0406">Ion transport</keyword>
<dbReference type="Pfam" id="PF00520">
    <property type="entry name" value="Ion_trans"/>
    <property type="match status" value="1"/>
</dbReference>
<feature type="domain" description="WAP" evidence="15">
    <location>
        <begin position="69"/>
        <end position="116"/>
    </location>
</feature>
<dbReference type="Gene3D" id="1.20.120.350">
    <property type="entry name" value="Voltage-gated potassium channels. Chain C"/>
    <property type="match status" value="1"/>
</dbReference>
<keyword evidence="11 14" id="KW-0472">Membrane</keyword>
<dbReference type="GO" id="GO:0005576">
    <property type="term" value="C:extracellular region"/>
    <property type="evidence" value="ECO:0007669"/>
    <property type="project" value="InterPro"/>
</dbReference>
<dbReference type="CDD" id="cd00199">
    <property type="entry name" value="WAP"/>
    <property type="match status" value="1"/>
</dbReference>
<keyword evidence="17" id="KW-1185">Reference proteome</keyword>
<dbReference type="FunFam" id="1.10.287.70:FF:000005">
    <property type="entry name" value="potassium voltage-gated channel subfamily G member 1"/>
    <property type="match status" value="1"/>
</dbReference>
<dbReference type="PRINTS" id="PR01491">
    <property type="entry name" value="KVCHANNEL"/>
</dbReference>
<evidence type="ECO:0000256" key="1">
    <source>
        <dbReference type="ARBA" id="ARBA00004651"/>
    </source>
</evidence>
<dbReference type="SUPFAM" id="SSF57256">
    <property type="entry name" value="Elafin-like"/>
    <property type="match status" value="1"/>
</dbReference>
<evidence type="ECO:0000256" key="3">
    <source>
        <dbReference type="ARBA" id="ARBA00022475"/>
    </source>
</evidence>
<evidence type="ECO:0000256" key="6">
    <source>
        <dbReference type="ARBA" id="ARBA00022826"/>
    </source>
</evidence>
<keyword evidence="9 14" id="KW-1133">Transmembrane helix</keyword>
<feature type="compositionally biased region" description="Polar residues" evidence="13">
    <location>
        <begin position="383"/>
        <end position="394"/>
    </location>
</feature>
<evidence type="ECO:0000256" key="10">
    <source>
        <dbReference type="ARBA" id="ARBA00023065"/>
    </source>
</evidence>
<comment type="caution">
    <text evidence="16">The sequence shown here is derived from an EMBL/GenBank/DDBJ whole genome shotgun (WGS) entry which is preliminary data.</text>
</comment>
<evidence type="ECO:0000259" key="15">
    <source>
        <dbReference type="PROSITE" id="PS51390"/>
    </source>
</evidence>
<dbReference type="InterPro" id="IPR003968">
    <property type="entry name" value="K_chnl_volt-dep_Kv"/>
</dbReference>
<evidence type="ECO:0000256" key="5">
    <source>
        <dbReference type="ARBA" id="ARBA00022692"/>
    </source>
</evidence>
<dbReference type="InterPro" id="IPR036645">
    <property type="entry name" value="Elafin-like_sf"/>
</dbReference>
<dbReference type="Gene3D" id="4.10.75.10">
    <property type="entry name" value="Elafin-like"/>
    <property type="match status" value="1"/>
</dbReference>
<dbReference type="InterPro" id="IPR005821">
    <property type="entry name" value="Ion_trans_dom"/>
</dbReference>
<evidence type="ECO:0000313" key="16">
    <source>
        <dbReference type="EMBL" id="MXQ86702.1"/>
    </source>
</evidence>
<keyword evidence="8" id="KW-0630">Potassium</keyword>
<dbReference type="GO" id="GO:0008076">
    <property type="term" value="C:voltage-gated potassium channel complex"/>
    <property type="evidence" value="ECO:0007669"/>
    <property type="project" value="InterPro"/>
</dbReference>
<evidence type="ECO:0000256" key="12">
    <source>
        <dbReference type="ARBA" id="ARBA00023303"/>
    </source>
</evidence>
<reference evidence="16" key="1">
    <citation type="submission" date="2019-10" db="EMBL/GenBank/DDBJ databases">
        <title>The sequence and de novo assembly of the wild yak genome.</title>
        <authorList>
            <person name="Liu Y."/>
        </authorList>
    </citation>
    <scope>NUCLEOTIDE SEQUENCE [LARGE SCALE GENOMIC DNA]</scope>
    <source>
        <strain evidence="16">WY2019</strain>
    </source>
</reference>
<keyword evidence="3" id="KW-1003">Cell membrane</keyword>
<keyword evidence="6" id="KW-0631">Potassium channel</keyword>
<dbReference type="PANTHER" id="PTHR11537">
    <property type="entry name" value="VOLTAGE-GATED POTASSIUM CHANNEL"/>
    <property type="match status" value="1"/>
</dbReference>
<gene>
    <name evidence="16" type="ORF">E5288_WYG013045</name>
</gene>
<dbReference type="Gene3D" id="1.10.287.70">
    <property type="match status" value="1"/>
</dbReference>
<organism evidence="16 17">
    <name type="scientific">Bos mutus</name>
    <name type="common">wild yak</name>
    <dbReference type="NCBI Taxonomy" id="72004"/>
    <lineage>
        <taxon>Eukaryota</taxon>
        <taxon>Metazoa</taxon>
        <taxon>Chordata</taxon>
        <taxon>Craniata</taxon>
        <taxon>Vertebrata</taxon>
        <taxon>Euteleostomi</taxon>
        <taxon>Mammalia</taxon>
        <taxon>Eutheria</taxon>
        <taxon>Laurasiatheria</taxon>
        <taxon>Artiodactyla</taxon>
        <taxon>Ruminantia</taxon>
        <taxon>Pecora</taxon>
        <taxon>Bovidae</taxon>
        <taxon>Bovinae</taxon>
        <taxon>Bos</taxon>
    </lineage>
</organism>
<dbReference type="PRINTS" id="PR00169">
    <property type="entry name" value="KCHANNEL"/>
</dbReference>
<feature type="compositionally biased region" description="Basic and acidic residues" evidence="13">
    <location>
        <begin position="367"/>
        <end position="379"/>
    </location>
</feature>
<accession>A0A6B0RBP2</accession>
<sequence>MAACTHVPRTKREYFLYICRINIYSSPVSYLSIFHTGVSNRNMRAQSLLLLVALLGLESQLPAALGRRKGEKSGGCPPDDGPCLLSVPDQCLHDSQCPSGMKCCRQGCFLQCVRKVSVKMGRCPEDRLRCVSPVQHLCSKDSDCQGRKRFEVSSRLLLAPSTRNFFCHPLNLIDIVSVLPFYLTLLAGVALRDRGGAGGEELGDLGKVVQVFRLMRIFRVLKLARHSTGLRSLGATLKHSYREVGILLLYLAVGVSVFSGVAYTAEKEEDVGFDTIPACWWWGTVSMTTVGYGDVVPVTVAGKLAASGCILGGILVVALPITIIFNKFSHFYRRQKALEAAVRNSDHREFEDLLSSIDGVSEASLETSRETSQEGRSEDLEAQASSGPPNSQVY</sequence>
<dbReference type="PROSITE" id="PS51390">
    <property type="entry name" value="WAP"/>
    <property type="match status" value="1"/>
</dbReference>
<dbReference type="SMART" id="SM00217">
    <property type="entry name" value="WAP"/>
    <property type="match status" value="1"/>
</dbReference>
<evidence type="ECO:0000256" key="7">
    <source>
        <dbReference type="ARBA" id="ARBA00022882"/>
    </source>
</evidence>
<keyword evidence="4" id="KW-0633">Potassium transport</keyword>
<dbReference type="Pfam" id="PF00095">
    <property type="entry name" value="WAP"/>
    <property type="match status" value="1"/>
</dbReference>
<dbReference type="Proteomes" id="UP000322234">
    <property type="component" value="Unassembled WGS sequence"/>
</dbReference>
<dbReference type="AlphaFoldDB" id="A0A6B0RBP2"/>
<evidence type="ECO:0000313" key="17">
    <source>
        <dbReference type="Proteomes" id="UP000322234"/>
    </source>
</evidence>
<proteinExistence type="predicted"/>
<keyword evidence="7" id="KW-0851">Voltage-gated channel</keyword>
<evidence type="ECO:0000256" key="11">
    <source>
        <dbReference type="ARBA" id="ARBA00023136"/>
    </source>
</evidence>
<feature type="region of interest" description="Disordered" evidence="13">
    <location>
        <begin position="361"/>
        <end position="394"/>
    </location>
</feature>
<feature type="transmembrane region" description="Helical" evidence="14">
    <location>
        <begin position="304"/>
        <end position="325"/>
    </location>
</feature>
<evidence type="ECO:0000256" key="8">
    <source>
        <dbReference type="ARBA" id="ARBA00022958"/>
    </source>
</evidence>